<gene>
    <name evidence="11" type="ORF">J437_LFUL010314</name>
</gene>
<evidence type="ECO:0000256" key="10">
    <source>
        <dbReference type="SAM" id="SignalP"/>
    </source>
</evidence>
<dbReference type="PROSITE" id="PS00653">
    <property type="entry name" value="GLYCOSYL_HYDROL_F1_2"/>
    <property type="match status" value="1"/>
</dbReference>
<reference evidence="11" key="1">
    <citation type="submission" date="2013-04" db="EMBL/GenBank/DDBJ databases">
        <authorList>
            <person name="Qu J."/>
            <person name="Murali S.C."/>
            <person name="Bandaranaike D."/>
            <person name="Bellair M."/>
            <person name="Blankenburg K."/>
            <person name="Chao H."/>
            <person name="Dinh H."/>
            <person name="Doddapaneni H."/>
            <person name="Downs B."/>
            <person name="Dugan-Rocha S."/>
            <person name="Elkadiri S."/>
            <person name="Gnanaolivu R.D."/>
            <person name="Hernandez B."/>
            <person name="Javaid M."/>
            <person name="Jayaseelan J.C."/>
            <person name="Lee S."/>
            <person name="Li M."/>
            <person name="Ming W."/>
            <person name="Munidasa M."/>
            <person name="Muniz J."/>
            <person name="Nguyen L."/>
            <person name="Ongeri F."/>
            <person name="Osuji N."/>
            <person name="Pu L.-L."/>
            <person name="Puazo M."/>
            <person name="Qu C."/>
            <person name="Quiroz J."/>
            <person name="Raj R."/>
            <person name="Weissenberger G."/>
            <person name="Xin Y."/>
            <person name="Zou X."/>
            <person name="Han Y."/>
            <person name="Richards S."/>
            <person name="Worley K."/>
            <person name="Muzny D."/>
            <person name="Gibbs R."/>
        </authorList>
    </citation>
    <scope>NUCLEOTIDE SEQUENCE</scope>
    <source>
        <strain evidence="11">Sampled in the wild</strain>
    </source>
</reference>
<dbReference type="GO" id="GO:0008422">
    <property type="term" value="F:beta-glucosidase activity"/>
    <property type="evidence" value="ECO:0007669"/>
    <property type="project" value="TreeGrafter"/>
</dbReference>
<evidence type="ECO:0000256" key="5">
    <source>
        <dbReference type="ARBA" id="ARBA00023180"/>
    </source>
</evidence>
<dbReference type="Proteomes" id="UP000792457">
    <property type="component" value="Unassembled WGS sequence"/>
</dbReference>
<dbReference type="InterPro" id="IPR001360">
    <property type="entry name" value="Glyco_hydro_1"/>
</dbReference>
<dbReference type="PANTHER" id="PTHR10353:SF36">
    <property type="entry name" value="LP05116P"/>
    <property type="match status" value="1"/>
</dbReference>
<dbReference type="AlphaFoldDB" id="A0A8K0P2K8"/>
<evidence type="ECO:0000256" key="4">
    <source>
        <dbReference type="ARBA" id="ARBA00022801"/>
    </source>
</evidence>
<evidence type="ECO:0000256" key="9">
    <source>
        <dbReference type="RuleBase" id="RU004468"/>
    </source>
</evidence>
<protein>
    <recommendedName>
        <fullName evidence="3">beta-glucosidase</fullName>
        <ecNumber evidence="3">3.2.1.21</ecNumber>
    </recommendedName>
</protein>
<reference evidence="11" key="2">
    <citation type="submission" date="2017-10" db="EMBL/GenBank/DDBJ databases">
        <title>Ladona fulva Genome sequencing and assembly.</title>
        <authorList>
            <person name="Murali S."/>
            <person name="Richards S."/>
            <person name="Bandaranaike D."/>
            <person name="Bellair M."/>
            <person name="Blankenburg K."/>
            <person name="Chao H."/>
            <person name="Dinh H."/>
            <person name="Doddapaneni H."/>
            <person name="Dugan-Rocha S."/>
            <person name="Elkadiri S."/>
            <person name="Gnanaolivu R."/>
            <person name="Hernandez B."/>
            <person name="Skinner E."/>
            <person name="Javaid M."/>
            <person name="Lee S."/>
            <person name="Li M."/>
            <person name="Ming W."/>
            <person name="Munidasa M."/>
            <person name="Muniz J."/>
            <person name="Nguyen L."/>
            <person name="Hughes D."/>
            <person name="Osuji N."/>
            <person name="Pu L.-L."/>
            <person name="Puazo M."/>
            <person name="Qu C."/>
            <person name="Quiroz J."/>
            <person name="Raj R."/>
            <person name="Weissenberger G."/>
            <person name="Xin Y."/>
            <person name="Zou X."/>
            <person name="Han Y."/>
            <person name="Worley K."/>
            <person name="Muzny D."/>
            <person name="Gibbs R."/>
        </authorList>
    </citation>
    <scope>NUCLEOTIDE SEQUENCE</scope>
    <source>
        <strain evidence="11">Sampled in the wild</strain>
    </source>
</reference>
<dbReference type="InterPro" id="IPR033132">
    <property type="entry name" value="GH_1_N_CS"/>
</dbReference>
<dbReference type="Pfam" id="PF00232">
    <property type="entry name" value="Glyco_hydro_1"/>
    <property type="match status" value="1"/>
</dbReference>
<comment type="subunit">
    <text evidence="2">Homodimer.</text>
</comment>
<dbReference type="PROSITE" id="PS00572">
    <property type="entry name" value="GLYCOSYL_HYDROL_F1_1"/>
    <property type="match status" value="1"/>
</dbReference>
<dbReference type="InterPro" id="IPR018120">
    <property type="entry name" value="Glyco_hydro_1_AS"/>
</dbReference>
<evidence type="ECO:0000256" key="8">
    <source>
        <dbReference type="RuleBase" id="RU003690"/>
    </source>
</evidence>
<feature type="chain" id="PRO_5035470055" description="beta-glucosidase" evidence="10">
    <location>
        <begin position="22"/>
        <end position="515"/>
    </location>
</feature>
<dbReference type="FunFam" id="3.20.20.80:FF:000013">
    <property type="entry name" value="lactase-phlorizin hydrolase"/>
    <property type="match status" value="1"/>
</dbReference>
<dbReference type="EMBL" id="KZ308546">
    <property type="protein sequence ID" value="KAG8231276.1"/>
    <property type="molecule type" value="Genomic_DNA"/>
</dbReference>
<dbReference type="Gene3D" id="3.20.20.80">
    <property type="entry name" value="Glycosidases"/>
    <property type="match status" value="1"/>
</dbReference>
<comment type="similarity">
    <text evidence="1 8">Belongs to the glycosyl hydrolase 1 family.</text>
</comment>
<evidence type="ECO:0000313" key="11">
    <source>
        <dbReference type="EMBL" id="KAG8231276.1"/>
    </source>
</evidence>
<dbReference type="InterPro" id="IPR017853">
    <property type="entry name" value="GH"/>
</dbReference>
<feature type="active site" description="Nucleophile" evidence="7">
    <location>
        <position position="419"/>
    </location>
</feature>
<evidence type="ECO:0000313" key="12">
    <source>
        <dbReference type="Proteomes" id="UP000792457"/>
    </source>
</evidence>
<sequence length="515" mass="58983">MFKITFVIFLRILICSKTSLSAEIMESAKNEQYCGEKTVEKGFYYGTFPEGFKFGTATSAYQIEGAWNEDGKTENIWDRLVHQNSAVIADGSNGDIAADSYHKYKDDVKILKELGVEFYRFSLSWTRVLPKGDVSVISTEGIQYYNDLIDELLANGIMPMVTIYHWDLPQSLQDLGGWTNEIMAEYFEDFARVAFSNFGDRVKWWITLNEPWVQSVLGYDFGWDAPRLNLHGVGGYLSGHTMLKAHALAFHLYDKEFRPSQKGKIGITLESFWMEPKTSDPKDLEAAERALQFELGWFAHPIFSKNGDYPPLMKQIIGENSKKEGLKRSRLPSLSSKWIELLKGSSDFFGLNHYTSYLVEADENGQDPSWRRDTRCKTSVNPLWPETGSPWLKVVPWGFRKLLNWIKKEYNNPDVIVTENGVSDKGGLADKQRVAYITEYMNEMLKAIKLDGCNISAYTCWSLLDNFEWLGGYTQKFGIYSVDFDDPERRRTAKESAKAYSTIIKNNGFLKCQDI</sequence>
<dbReference type="EC" id="3.2.1.21" evidence="3"/>
<organism evidence="11 12">
    <name type="scientific">Ladona fulva</name>
    <name type="common">Scarce chaser dragonfly</name>
    <name type="synonym">Libellula fulva</name>
    <dbReference type="NCBI Taxonomy" id="123851"/>
    <lineage>
        <taxon>Eukaryota</taxon>
        <taxon>Metazoa</taxon>
        <taxon>Ecdysozoa</taxon>
        <taxon>Arthropoda</taxon>
        <taxon>Hexapoda</taxon>
        <taxon>Insecta</taxon>
        <taxon>Pterygota</taxon>
        <taxon>Palaeoptera</taxon>
        <taxon>Odonata</taxon>
        <taxon>Epiprocta</taxon>
        <taxon>Anisoptera</taxon>
        <taxon>Libelluloidea</taxon>
        <taxon>Libellulidae</taxon>
        <taxon>Ladona</taxon>
    </lineage>
</organism>
<evidence type="ECO:0000256" key="1">
    <source>
        <dbReference type="ARBA" id="ARBA00010838"/>
    </source>
</evidence>
<keyword evidence="12" id="KW-1185">Reference proteome</keyword>
<keyword evidence="4 9" id="KW-0378">Hydrolase</keyword>
<proteinExistence type="inferred from homology"/>
<dbReference type="GO" id="GO:0005975">
    <property type="term" value="P:carbohydrate metabolic process"/>
    <property type="evidence" value="ECO:0007669"/>
    <property type="project" value="InterPro"/>
</dbReference>
<keyword evidence="5" id="KW-0325">Glycoprotein</keyword>
<dbReference type="OrthoDB" id="65569at2759"/>
<evidence type="ECO:0000256" key="2">
    <source>
        <dbReference type="ARBA" id="ARBA00011738"/>
    </source>
</evidence>
<evidence type="ECO:0000256" key="6">
    <source>
        <dbReference type="ARBA" id="ARBA00023295"/>
    </source>
</evidence>
<feature type="signal peptide" evidence="10">
    <location>
        <begin position="1"/>
        <end position="21"/>
    </location>
</feature>
<accession>A0A8K0P2K8</accession>
<comment type="caution">
    <text evidence="11">The sequence shown here is derived from an EMBL/GenBank/DDBJ whole genome shotgun (WGS) entry which is preliminary data.</text>
</comment>
<name>A0A8K0P2K8_LADFU</name>
<dbReference type="PANTHER" id="PTHR10353">
    <property type="entry name" value="GLYCOSYL HYDROLASE"/>
    <property type="match status" value="1"/>
</dbReference>
<keyword evidence="6 9" id="KW-0326">Glycosidase</keyword>
<evidence type="ECO:0000256" key="3">
    <source>
        <dbReference type="ARBA" id="ARBA00012744"/>
    </source>
</evidence>
<dbReference type="PRINTS" id="PR00131">
    <property type="entry name" value="GLHYDRLASE1"/>
</dbReference>
<dbReference type="SUPFAM" id="SSF51445">
    <property type="entry name" value="(Trans)glycosidases"/>
    <property type="match status" value="1"/>
</dbReference>
<evidence type="ECO:0000256" key="7">
    <source>
        <dbReference type="PROSITE-ProRule" id="PRU10055"/>
    </source>
</evidence>
<keyword evidence="10" id="KW-0732">Signal</keyword>